<keyword evidence="7 9" id="KW-0057">Aromatic amino acid biosynthesis</keyword>
<dbReference type="Proteomes" id="UP000266172">
    <property type="component" value="Unassembled WGS sequence"/>
</dbReference>
<feature type="domain" description="N-(5'phosphoribosyl) anthranilate isomerase (PRAI)" evidence="10">
    <location>
        <begin position="5"/>
        <end position="210"/>
    </location>
</feature>
<dbReference type="InterPro" id="IPR001240">
    <property type="entry name" value="PRAI_dom"/>
</dbReference>
<dbReference type="HAMAP" id="MF_00135">
    <property type="entry name" value="PRAI"/>
    <property type="match status" value="1"/>
</dbReference>
<dbReference type="UniPathway" id="UPA00035">
    <property type="reaction ID" value="UER00042"/>
</dbReference>
<dbReference type="Pfam" id="PF00697">
    <property type="entry name" value="PRAI"/>
    <property type="match status" value="1"/>
</dbReference>
<evidence type="ECO:0000313" key="12">
    <source>
        <dbReference type="Proteomes" id="UP000266172"/>
    </source>
</evidence>
<name>A0A395VE27_9FIRM</name>
<dbReference type="GO" id="GO:0004640">
    <property type="term" value="F:phosphoribosylanthranilate isomerase activity"/>
    <property type="evidence" value="ECO:0007669"/>
    <property type="project" value="UniProtKB-UniRule"/>
</dbReference>
<gene>
    <name evidence="9" type="primary">trpF</name>
    <name evidence="11" type="ORF">DWX93_03050</name>
</gene>
<keyword evidence="6 9" id="KW-0822">Tryptophan biosynthesis</keyword>
<evidence type="ECO:0000256" key="3">
    <source>
        <dbReference type="ARBA" id="ARBA00012572"/>
    </source>
</evidence>
<comment type="caution">
    <text evidence="11">The sequence shown here is derived from an EMBL/GenBank/DDBJ whole genome shotgun (WGS) entry which is preliminary data.</text>
</comment>
<dbReference type="GO" id="GO:0000162">
    <property type="term" value="P:L-tryptophan biosynthetic process"/>
    <property type="evidence" value="ECO:0007669"/>
    <property type="project" value="UniProtKB-UniRule"/>
</dbReference>
<evidence type="ECO:0000256" key="4">
    <source>
        <dbReference type="ARBA" id="ARBA00022272"/>
    </source>
</evidence>
<proteinExistence type="inferred from homology"/>
<reference evidence="11 12" key="1">
    <citation type="submission" date="2018-08" db="EMBL/GenBank/DDBJ databases">
        <title>A genome reference for cultivated species of the human gut microbiota.</title>
        <authorList>
            <person name="Zou Y."/>
            <person name="Xue W."/>
            <person name="Luo G."/>
        </authorList>
    </citation>
    <scope>NUCLEOTIDE SEQUENCE [LARGE SCALE GENOMIC DNA]</scope>
    <source>
        <strain evidence="11 12">AF22-12AC</strain>
    </source>
</reference>
<dbReference type="InterPro" id="IPR013785">
    <property type="entry name" value="Aldolase_TIM"/>
</dbReference>
<evidence type="ECO:0000256" key="7">
    <source>
        <dbReference type="ARBA" id="ARBA00023141"/>
    </source>
</evidence>
<comment type="pathway">
    <text evidence="2 9">Amino-acid biosynthesis; L-tryptophan biosynthesis; L-tryptophan from chorismate: step 3/5.</text>
</comment>
<evidence type="ECO:0000313" key="11">
    <source>
        <dbReference type="EMBL" id="RGS42319.1"/>
    </source>
</evidence>
<evidence type="ECO:0000256" key="1">
    <source>
        <dbReference type="ARBA" id="ARBA00001164"/>
    </source>
</evidence>
<evidence type="ECO:0000259" key="10">
    <source>
        <dbReference type="Pfam" id="PF00697"/>
    </source>
</evidence>
<comment type="catalytic activity">
    <reaction evidence="1 9">
        <text>N-(5-phospho-beta-D-ribosyl)anthranilate = 1-(2-carboxyphenylamino)-1-deoxy-D-ribulose 5-phosphate</text>
        <dbReference type="Rhea" id="RHEA:21540"/>
        <dbReference type="ChEBI" id="CHEBI:18277"/>
        <dbReference type="ChEBI" id="CHEBI:58613"/>
        <dbReference type="EC" id="5.3.1.24"/>
    </reaction>
</comment>
<sequence length="225" mass="24915">MLTKIKICGITGEDEIAALNETSVDYAGFVLYEKSKRYVTVQKARQLFKKLNKDIRKVAVTVAPERALIEDIGRAGFDLLQVHGVDAAEAERIAAQTKLPVWLAVNLRDPAEVRRWRREEYHRIAGIVLDAGAYGSGKTFGWEQNGQDEMCCAVRAFREELLAEGRTFVLAGGLNAENVAEGIRIFAPDVADVSSGVETLCDGMRTKSIIRIKKFKKAVQKTEGV</sequence>
<evidence type="ECO:0000256" key="6">
    <source>
        <dbReference type="ARBA" id="ARBA00022822"/>
    </source>
</evidence>
<keyword evidence="5 9" id="KW-0028">Amino-acid biosynthesis</keyword>
<evidence type="ECO:0000256" key="5">
    <source>
        <dbReference type="ARBA" id="ARBA00022605"/>
    </source>
</evidence>
<dbReference type="AlphaFoldDB" id="A0A395VE27"/>
<evidence type="ECO:0000256" key="2">
    <source>
        <dbReference type="ARBA" id="ARBA00004664"/>
    </source>
</evidence>
<protein>
    <recommendedName>
        <fullName evidence="4 9">N-(5'-phosphoribosyl)anthranilate isomerase</fullName>
        <shortName evidence="9">PRAI</shortName>
        <ecNumber evidence="3 9">5.3.1.24</ecNumber>
    </recommendedName>
</protein>
<dbReference type="EMBL" id="QRVL01000001">
    <property type="protein sequence ID" value="RGS42319.1"/>
    <property type="molecule type" value="Genomic_DNA"/>
</dbReference>
<dbReference type="PANTHER" id="PTHR42894:SF1">
    <property type="entry name" value="N-(5'-PHOSPHORIBOSYL)ANTHRANILATE ISOMERASE"/>
    <property type="match status" value="1"/>
</dbReference>
<comment type="similarity">
    <text evidence="9">Belongs to the TrpF family.</text>
</comment>
<dbReference type="PANTHER" id="PTHR42894">
    <property type="entry name" value="N-(5'-PHOSPHORIBOSYL)ANTHRANILATE ISOMERASE"/>
    <property type="match status" value="1"/>
</dbReference>
<dbReference type="SUPFAM" id="SSF51366">
    <property type="entry name" value="Ribulose-phoshate binding barrel"/>
    <property type="match status" value="1"/>
</dbReference>
<dbReference type="InterPro" id="IPR044643">
    <property type="entry name" value="TrpF_fam"/>
</dbReference>
<keyword evidence="8 9" id="KW-0413">Isomerase</keyword>
<evidence type="ECO:0000256" key="9">
    <source>
        <dbReference type="HAMAP-Rule" id="MF_00135"/>
    </source>
</evidence>
<dbReference type="EC" id="5.3.1.24" evidence="3 9"/>
<dbReference type="Gene3D" id="3.20.20.70">
    <property type="entry name" value="Aldolase class I"/>
    <property type="match status" value="1"/>
</dbReference>
<accession>A0A395VE27</accession>
<organism evidence="11 12">
    <name type="scientific">Roseburia hominis</name>
    <dbReference type="NCBI Taxonomy" id="301301"/>
    <lineage>
        <taxon>Bacteria</taxon>
        <taxon>Bacillati</taxon>
        <taxon>Bacillota</taxon>
        <taxon>Clostridia</taxon>
        <taxon>Lachnospirales</taxon>
        <taxon>Lachnospiraceae</taxon>
        <taxon>Roseburia</taxon>
    </lineage>
</organism>
<dbReference type="CDD" id="cd00405">
    <property type="entry name" value="PRAI"/>
    <property type="match status" value="1"/>
</dbReference>
<evidence type="ECO:0000256" key="8">
    <source>
        <dbReference type="ARBA" id="ARBA00023235"/>
    </source>
</evidence>
<dbReference type="InterPro" id="IPR011060">
    <property type="entry name" value="RibuloseP-bd_barrel"/>
</dbReference>